<dbReference type="PROSITE" id="PS00059">
    <property type="entry name" value="ADH_ZINC"/>
    <property type="match status" value="1"/>
</dbReference>
<dbReference type="GO" id="GO:0005829">
    <property type="term" value="C:cytosol"/>
    <property type="evidence" value="ECO:0007669"/>
    <property type="project" value="TreeGrafter"/>
</dbReference>
<keyword evidence="8" id="KW-0694">RNA-binding</keyword>
<evidence type="ECO:0000256" key="5">
    <source>
        <dbReference type="ARBA" id="ARBA00023002"/>
    </source>
</evidence>
<dbReference type="InterPro" id="IPR012677">
    <property type="entry name" value="Nucleotide-bd_a/b_plait_sf"/>
</dbReference>
<evidence type="ECO:0000256" key="8">
    <source>
        <dbReference type="PROSITE-ProRule" id="PRU00176"/>
    </source>
</evidence>
<dbReference type="Pfam" id="PF00076">
    <property type="entry name" value="RRM_1"/>
    <property type="match status" value="1"/>
</dbReference>
<dbReference type="InterPro" id="IPR000504">
    <property type="entry name" value="RRM_dom"/>
</dbReference>
<dbReference type="InterPro" id="IPR036291">
    <property type="entry name" value="NAD(P)-bd_dom_sf"/>
</dbReference>
<dbReference type="InterPro" id="IPR035979">
    <property type="entry name" value="RBD_domain_sf"/>
</dbReference>
<sequence length="544" mass="59952">MEVRIKILYTSICHTDLSAWKGENESQSVYPRILGHEAVGVIESIGEGVEDMREGDYVVPVFNGECGHCIYCKSDHKTNLCERYRVNPLKSVMLADSKTRFWTQNGRPIYHFLNTSTFTEFTVLDSACVVKIDSDSPLKKVSLLSCGVSTGLGAAWNTANVQPGSTVAIFGLGAVGLAVAEGARTRGASRIIGVDINPDKFIKGKLFIFLTDAYLYEIIGKAMGITDFINPNDVDSVSEGWGLTVILGIHTTPEMMPFHPMELFQGRRIIGSVFGDFKPKTQLPLLARQCVQGMMRGKGGNYNQYNKGDTTCTKIFVGGLAWETKREHMEHYFERFGAIEEAVVITDKTTGRSKGYGFVTFKDPNAAMRACECPCPVIDGRRTNCNLASLGAQRRATPQNDHKRSFTPPMPTQPMSYEGPSNMAYFHQLAYYAFPSYECGSGFPMIYPTGGQQFLNYYAVAATSTFVPRMSWNSQTHSAQFAQGGGQQQGFEAYKHPSMVQFSYNPQLCRPPLLLPPPLSGAMGDQVNVSSVTTPTQGDDPIEE</sequence>
<dbReference type="GO" id="GO:0051903">
    <property type="term" value="F:S-(hydroxymethyl)glutathione dehydrogenase [NAD(P)+] activity"/>
    <property type="evidence" value="ECO:0007669"/>
    <property type="project" value="TreeGrafter"/>
</dbReference>
<organism evidence="11 12">
    <name type="scientific">Stephania japonica</name>
    <dbReference type="NCBI Taxonomy" id="461633"/>
    <lineage>
        <taxon>Eukaryota</taxon>
        <taxon>Viridiplantae</taxon>
        <taxon>Streptophyta</taxon>
        <taxon>Embryophyta</taxon>
        <taxon>Tracheophyta</taxon>
        <taxon>Spermatophyta</taxon>
        <taxon>Magnoliopsida</taxon>
        <taxon>Ranunculales</taxon>
        <taxon>Menispermaceae</taxon>
        <taxon>Menispermoideae</taxon>
        <taxon>Cissampelideae</taxon>
        <taxon>Stephania</taxon>
    </lineage>
</organism>
<comment type="caution">
    <text evidence="11">The sequence shown here is derived from an EMBL/GenBank/DDBJ whole genome shotgun (WGS) entry which is preliminary data.</text>
</comment>
<dbReference type="SMART" id="SM00360">
    <property type="entry name" value="RRM"/>
    <property type="match status" value="1"/>
</dbReference>
<dbReference type="EMBL" id="JBBNAE010000002">
    <property type="protein sequence ID" value="KAK9145811.1"/>
    <property type="molecule type" value="Genomic_DNA"/>
</dbReference>
<dbReference type="PANTHER" id="PTHR43880">
    <property type="entry name" value="ALCOHOL DEHYDROGENASE"/>
    <property type="match status" value="1"/>
</dbReference>
<dbReference type="PANTHER" id="PTHR43880:SF56">
    <property type="entry name" value="ALCOHOL DEHYDROGENASE-LIKE 4"/>
    <property type="match status" value="1"/>
</dbReference>
<keyword evidence="12" id="KW-1185">Reference proteome</keyword>
<dbReference type="Pfam" id="PF08240">
    <property type="entry name" value="ADH_N"/>
    <property type="match status" value="1"/>
</dbReference>
<proteinExistence type="inferred from homology"/>
<dbReference type="InterPro" id="IPR002328">
    <property type="entry name" value="ADH_Zn_CS"/>
</dbReference>
<dbReference type="Proteomes" id="UP001417504">
    <property type="component" value="Unassembled WGS sequence"/>
</dbReference>
<dbReference type="Gene3D" id="3.30.70.330">
    <property type="match status" value="1"/>
</dbReference>
<evidence type="ECO:0000256" key="9">
    <source>
        <dbReference type="SAM" id="MobiDB-lite"/>
    </source>
</evidence>
<dbReference type="SUPFAM" id="SSF54928">
    <property type="entry name" value="RNA-binding domain, RBD"/>
    <property type="match status" value="1"/>
</dbReference>
<comment type="subunit">
    <text evidence="2">Homodimer.</text>
</comment>
<dbReference type="GO" id="GO:0008270">
    <property type="term" value="F:zinc ion binding"/>
    <property type="evidence" value="ECO:0007669"/>
    <property type="project" value="InterPro"/>
</dbReference>
<protein>
    <recommendedName>
        <fullName evidence="10">RRM domain-containing protein</fullName>
    </recommendedName>
</protein>
<evidence type="ECO:0000256" key="4">
    <source>
        <dbReference type="ARBA" id="ARBA00022833"/>
    </source>
</evidence>
<dbReference type="GO" id="GO:0003723">
    <property type="term" value="F:RNA binding"/>
    <property type="evidence" value="ECO:0007669"/>
    <property type="project" value="UniProtKB-UniRule"/>
</dbReference>
<feature type="compositionally biased region" description="Polar residues" evidence="9">
    <location>
        <begin position="527"/>
        <end position="537"/>
    </location>
</feature>
<accession>A0AAP0PM57</accession>
<dbReference type="InterPro" id="IPR013154">
    <property type="entry name" value="ADH-like_N"/>
</dbReference>
<evidence type="ECO:0000259" key="10">
    <source>
        <dbReference type="PROSITE" id="PS50102"/>
    </source>
</evidence>
<keyword evidence="4" id="KW-0862">Zinc</keyword>
<evidence type="ECO:0000313" key="11">
    <source>
        <dbReference type="EMBL" id="KAK9145811.1"/>
    </source>
</evidence>
<evidence type="ECO:0000256" key="1">
    <source>
        <dbReference type="ARBA" id="ARBA00001947"/>
    </source>
</evidence>
<evidence type="ECO:0000256" key="7">
    <source>
        <dbReference type="ARBA" id="ARBA00060764"/>
    </source>
</evidence>
<reference evidence="11 12" key="1">
    <citation type="submission" date="2024-01" db="EMBL/GenBank/DDBJ databases">
        <title>Genome assemblies of Stephania.</title>
        <authorList>
            <person name="Yang L."/>
        </authorList>
    </citation>
    <scope>NUCLEOTIDE SEQUENCE [LARGE SCALE GENOMIC DNA]</scope>
    <source>
        <strain evidence="11">QJT</strain>
        <tissue evidence="11">Leaf</tissue>
    </source>
</reference>
<comment type="cofactor">
    <cofactor evidence="1">
        <name>Zn(2+)</name>
        <dbReference type="ChEBI" id="CHEBI:29105"/>
    </cofactor>
</comment>
<keyword evidence="5" id="KW-0560">Oxidoreductase</keyword>
<feature type="region of interest" description="Disordered" evidence="9">
    <location>
        <begin position="524"/>
        <end position="544"/>
    </location>
</feature>
<evidence type="ECO:0000256" key="6">
    <source>
        <dbReference type="ARBA" id="ARBA00023027"/>
    </source>
</evidence>
<keyword evidence="6" id="KW-0520">NAD</keyword>
<dbReference type="FunFam" id="3.90.180.10:FF:000067">
    <property type="entry name" value="alcohol dehydrogenase 1-like isoform X1"/>
    <property type="match status" value="1"/>
</dbReference>
<name>A0AAP0PM57_9MAGN</name>
<keyword evidence="3" id="KW-0479">Metal-binding</keyword>
<gene>
    <name evidence="11" type="ORF">Sjap_005714</name>
</gene>
<feature type="domain" description="RRM" evidence="10">
    <location>
        <begin position="313"/>
        <end position="395"/>
    </location>
</feature>
<dbReference type="SUPFAM" id="SSF50129">
    <property type="entry name" value="GroES-like"/>
    <property type="match status" value="1"/>
</dbReference>
<dbReference type="PROSITE" id="PS50102">
    <property type="entry name" value="RRM"/>
    <property type="match status" value="1"/>
</dbReference>
<evidence type="ECO:0000256" key="3">
    <source>
        <dbReference type="ARBA" id="ARBA00022723"/>
    </source>
</evidence>
<evidence type="ECO:0000256" key="2">
    <source>
        <dbReference type="ARBA" id="ARBA00011738"/>
    </source>
</evidence>
<dbReference type="AlphaFoldDB" id="A0AAP0PM57"/>
<dbReference type="InterPro" id="IPR011032">
    <property type="entry name" value="GroES-like_sf"/>
</dbReference>
<dbReference type="Gene3D" id="3.90.180.10">
    <property type="entry name" value="Medium-chain alcohol dehydrogenases, catalytic domain"/>
    <property type="match status" value="1"/>
</dbReference>
<dbReference type="Gene3D" id="3.40.50.720">
    <property type="entry name" value="NAD(P)-binding Rossmann-like Domain"/>
    <property type="match status" value="1"/>
</dbReference>
<evidence type="ECO:0000313" key="12">
    <source>
        <dbReference type="Proteomes" id="UP001417504"/>
    </source>
</evidence>
<dbReference type="FunFam" id="3.40.50.720:FF:000003">
    <property type="entry name" value="S-(hydroxymethyl)glutathione dehydrogenase"/>
    <property type="match status" value="1"/>
</dbReference>
<dbReference type="GO" id="GO:0046294">
    <property type="term" value="P:formaldehyde catabolic process"/>
    <property type="evidence" value="ECO:0007669"/>
    <property type="project" value="TreeGrafter"/>
</dbReference>
<comment type="similarity">
    <text evidence="7">Belongs to the zinc-containing alcohol dehydrogenase family. Class-IV subfamily.</text>
</comment>
<dbReference type="SUPFAM" id="SSF51735">
    <property type="entry name" value="NAD(P)-binding Rossmann-fold domains"/>
    <property type="match status" value="1"/>
</dbReference>